<reference evidence="2 3" key="1">
    <citation type="journal article" date="2020" name="Mol. Biol. Evol.">
        <title>Interspecific Gene Flow and the Evolution of Specialization in Black and White Rhinoceros.</title>
        <authorList>
            <person name="Moodley Y."/>
            <person name="Westbury M.V."/>
            <person name="Russo I.M."/>
            <person name="Gopalakrishnan S."/>
            <person name="Rakotoarivelo A."/>
            <person name="Olsen R.A."/>
            <person name="Prost S."/>
            <person name="Tunstall T."/>
            <person name="Ryder O.A."/>
            <person name="Dalen L."/>
            <person name="Bruford M.W."/>
        </authorList>
    </citation>
    <scope>NUCLEOTIDE SEQUENCE [LARGE SCALE GENOMIC DNA]</scope>
    <source>
        <strain evidence="2">SBR-YM</strain>
        <tissue evidence="2">Skin</tissue>
    </source>
</reference>
<evidence type="ECO:0000313" key="3">
    <source>
        <dbReference type="Proteomes" id="UP000551758"/>
    </source>
</evidence>
<gene>
    <name evidence="2" type="ORF">HPG69_017105</name>
</gene>
<accession>A0A7J7ECS1</accession>
<keyword evidence="3" id="KW-1185">Reference proteome</keyword>
<name>A0A7J7ECS1_DICBM</name>
<comment type="caution">
    <text evidence="2">The sequence shown here is derived from an EMBL/GenBank/DDBJ whole genome shotgun (WGS) entry which is preliminary data.</text>
</comment>
<feature type="region of interest" description="Disordered" evidence="1">
    <location>
        <begin position="64"/>
        <end position="87"/>
    </location>
</feature>
<organism evidence="2 3">
    <name type="scientific">Diceros bicornis minor</name>
    <name type="common">South-central black rhinoceros</name>
    <dbReference type="NCBI Taxonomy" id="77932"/>
    <lineage>
        <taxon>Eukaryota</taxon>
        <taxon>Metazoa</taxon>
        <taxon>Chordata</taxon>
        <taxon>Craniata</taxon>
        <taxon>Vertebrata</taxon>
        <taxon>Euteleostomi</taxon>
        <taxon>Mammalia</taxon>
        <taxon>Eutheria</taxon>
        <taxon>Laurasiatheria</taxon>
        <taxon>Perissodactyla</taxon>
        <taxon>Rhinocerotidae</taxon>
        <taxon>Diceros</taxon>
    </lineage>
</organism>
<evidence type="ECO:0000313" key="2">
    <source>
        <dbReference type="EMBL" id="KAF5913487.1"/>
    </source>
</evidence>
<dbReference type="AlphaFoldDB" id="A0A7J7ECS1"/>
<evidence type="ECO:0000256" key="1">
    <source>
        <dbReference type="SAM" id="MobiDB-lite"/>
    </source>
</evidence>
<proteinExistence type="predicted"/>
<sequence length="118" mass="13021">MQLFVCAQEVYTFKGPSQENPQIKAHVALPEGIASEDPVVLLAGTPLEDEYLATCLEVKFPGPCWESKRSDSEGGQIGEKEEEDRPRQAVYAVQPALCQCCVDPWQEEGPQCQLLSPL</sequence>
<dbReference type="EMBL" id="JACDTQ010003641">
    <property type="protein sequence ID" value="KAF5913487.1"/>
    <property type="molecule type" value="Genomic_DNA"/>
</dbReference>
<protein>
    <submittedName>
        <fullName evidence="2">Uncharacterized protein</fullName>
    </submittedName>
</protein>
<dbReference type="Proteomes" id="UP000551758">
    <property type="component" value="Unassembled WGS sequence"/>
</dbReference>